<keyword evidence="1" id="KW-0732">Signal</keyword>
<accession>A0A0E9R3C2</accession>
<reference evidence="2" key="1">
    <citation type="submission" date="2014-11" db="EMBL/GenBank/DDBJ databases">
        <authorList>
            <person name="Amaro Gonzalez C."/>
        </authorList>
    </citation>
    <scope>NUCLEOTIDE SEQUENCE</scope>
</reference>
<dbReference type="AlphaFoldDB" id="A0A0E9R3C2"/>
<protein>
    <submittedName>
        <fullName evidence="2">Uncharacterized protein</fullName>
    </submittedName>
</protein>
<organism evidence="2">
    <name type="scientific">Anguilla anguilla</name>
    <name type="common">European freshwater eel</name>
    <name type="synonym">Muraena anguilla</name>
    <dbReference type="NCBI Taxonomy" id="7936"/>
    <lineage>
        <taxon>Eukaryota</taxon>
        <taxon>Metazoa</taxon>
        <taxon>Chordata</taxon>
        <taxon>Craniata</taxon>
        <taxon>Vertebrata</taxon>
        <taxon>Euteleostomi</taxon>
        <taxon>Actinopterygii</taxon>
        <taxon>Neopterygii</taxon>
        <taxon>Teleostei</taxon>
        <taxon>Anguilliformes</taxon>
        <taxon>Anguillidae</taxon>
        <taxon>Anguilla</taxon>
    </lineage>
</organism>
<proteinExistence type="predicted"/>
<name>A0A0E9R3C2_ANGAN</name>
<sequence length="44" mass="5072">MPCYFILLIIYLFRMEANCNSLSTEQTAMVGKSKLNFKLLLSII</sequence>
<feature type="chain" id="PRO_5002432183" evidence="1">
    <location>
        <begin position="20"/>
        <end position="44"/>
    </location>
</feature>
<evidence type="ECO:0000256" key="1">
    <source>
        <dbReference type="SAM" id="SignalP"/>
    </source>
</evidence>
<evidence type="ECO:0000313" key="2">
    <source>
        <dbReference type="EMBL" id="JAH23232.1"/>
    </source>
</evidence>
<feature type="signal peptide" evidence="1">
    <location>
        <begin position="1"/>
        <end position="19"/>
    </location>
</feature>
<reference evidence="2" key="2">
    <citation type="journal article" date="2015" name="Fish Shellfish Immunol.">
        <title>Early steps in the European eel (Anguilla anguilla)-Vibrio vulnificus interaction in the gills: Role of the RtxA13 toxin.</title>
        <authorList>
            <person name="Callol A."/>
            <person name="Pajuelo D."/>
            <person name="Ebbesson L."/>
            <person name="Teles M."/>
            <person name="MacKenzie S."/>
            <person name="Amaro C."/>
        </authorList>
    </citation>
    <scope>NUCLEOTIDE SEQUENCE</scope>
</reference>
<dbReference type="EMBL" id="GBXM01085345">
    <property type="protein sequence ID" value="JAH23232.1"/>
    <property type="molecule type" value="Transcribed_RNA"/>
</dbReference>